<accession>X5E789</accession>
<dbReference type="KEGG" id="cgy:CGLY_04135"/>
<proteinExistence type="predicted"/>
<dbReference type="eggNOG" id="ENOG5031ISR">
    <property type="taxonomic scope" value="Bacteria"/>
</dbReference>
<gene>
    <name evidence="1" type="ORF">CGLY_04135</name>
</gene>
<dbReference type="OrthoDB" id="4423208at2"/>
<dbReference type="HOGENOM" id="CLU_059338_1_0_11"/>
<dbReference type="EMBL" id="CP006842">
    <property type="protein sequence ID" value="AHW63275.1"/>
    <property type="molecule type" value="Genomic_DNA"/>
</dbReference>
<dbReference type="STRING" id="1404245.CGLY_04135"/>
<dbReference type="RefSeq" id="WP_052539639.1">
    <property type="nucleotide sequence ID" value="NZ_CP006842.1"/>
</dbReference>
<evidence type="ECO:0000313" key="2">
    <source>
        <dbReference type="Proteomes" id="UP000023703"/>
    </source>
</evidence>
<protein>
    <submittedName>
        <fullName evidence="1">Uncharacterized protein</fullName>
    </submittedName>
</protein>
<sequence length="363" mass="40719">MAYQGTALDEHIRRNWTPPEQMTWRPVPVTADKRPPGQEDGEWVTLQGLHVPRSCLREDRDVALGASTHPRHTRYDLDALTRSRLLHIRRPSWTLAEWSAAAQWGLEYFVDNADTCALTSGVTRHALGPEDVSRRRRTRQLLAIPAVQTDPHFPHLQVTPPILTLIHCLQSVLGEGHSWQVLRGTGLSDNGVRAVQLIDSLCRTFRIDPEDLPAACAHHINQDFLRTVVGFCDRGADSPPETLMRLMVRSTAATVTTEEFTSQLVVHADGSVSDPVHGGPTGPERIVARLDLGCTNLKLAFQYDGSGHLAVSTRDRDSRVNTELGNLDWHVLRLTWGHLKDRELLQTTVLDGIRLCEQRRSQR</sequence>
<keyword evidence="2" id="KW-1185">Reference proteome</keyword>
<dbReference type="AlphaFoldDB" id="X5E789"/>
<name>X5E789_9CORY</name>
<dbReference type="Proteomes" id="UP000023703">
    <property type="component" value="Chromosome"/>
</dbReference>
<evidence type="ECO:0000313" key="1">
    <source>
        <dbReference type="EMBL" id="AHW63275.1"/>
    </source>
</evidence>
<reference evidence="1 2" key="1">
    <citation type="journal article" date="2015" name="Int. J. Syst. Evol. Microbiol.">
        <title>Revisiting Corynebacterium glyciniphilum (ex Kubota et al., 1972) sp. nov., nom. rev., isolated from putrefied banana.</title>
        <authorList>
            <person name="Al-Dilaimi A."/>
            <person name="Bednarz H."/>
            <person name="Lomker A."/>
            <person name="Niehaus K."/>
            <person name="Kalinowski J."/>
            <person name="Ruckert C."/>
        </authorList>
    </citation>
    <scope>NUCLEOTIDE SEQUENCE [LARGE SCALE GENOMIC DNA]</scope>
    <source>
        <strain evidence="1">AJ 3170</strain>
    </source>
</reference>
<organism evidence="1 2">
    <name type="scientific">Corynebacterium glyciniphilum AJ 3170</name>
    <dbReference type="NCBI Taxonomy" id="1404245"/>
    <lineage>
        <taxon>Bacteria</taxon>
        <taxon>Bacillati</taxon>
        <taxon>Actinomycetota</taxon>
        <taxon>Actinomycetes</taxon>
        <taxon>Mycobacteriales</taxon>
        <taxon>Corynebacteriaceae</taxon>
        <taxon>Corynebacterium</taxon>
    </lineage>
</organism>